<keyword evidence="4" id="KW-1185">Reference proteome</keyword>
<keyword evidence="2" id="KW-0812">Transmembrane</keyword>
<feature type="transmembrane region" description="Helical" evidence="2">
    <location>
        <begin position="35"/>
        <end position="57"/>
    </location>
</feature>
<dbReference type="EMBL" id="FYEZ01000001">
    <property type="protein sequence ID" value="SNC63106.1"/>
    <property type="molecule type" value="Genomic_DNA"/>
</dbReference>
<feature type="transmembrane region" description="Helical" evidence="2">
    <location>
        <begin position="131"/>
        <end position="153"/>
    </location>
</feature>
<dbReference type="AlphaFoldDB" id="A0A212TB99"/>
<dbReference type="Pfam" id="PF19700">
    <property type="entry name" value="DUF6198"/>
    <property type="match status" value="1"/>
</dbReference>
<feature type="region of interest" description="Disordered" evidence="1">
    <location>
        <begin position="1"/>
        <end position="24"/>
    </location>
</feature>
<dbReference type="InterPro" id="IPR038750">
    <property type="entry name" value="YczE/YyaS-like"/>
</dbReference>
<reference evidence="3 4" key="1">
    <citation type="submission" date="2017-06" db="EMBL/GenBank/DDBJ databases">
        <authorList>
            <person name="Kim H.J."/>
            <person name="Triplett B.A."/>
        </authorList>
    </citation>
    <scope>NUCLEOTIDE SEQUENCE [LARGE SCALE GENOMIC DNA]</scope>
    <source>
        <strain evidence="3 4">DSM 22179</strain>
    </source>
</reference>
<evidence type="ECO:0000313" key="3">
    <source>
        <dbReference type="EMBL" id="SNC63106.1"/>
    </source>
</evidence>
<gene>
    <name evidence="3" type="ORF">SAMN05445756_0836</name>
</gene>
<dbReference type="PANTHER" id="PTHR40078:SF1">
    <property type="entry name" value="INTEGRAL MEMBRANE PROTEIN"/>
    <property type="match status" value="1"/>
</dbReference>
<organism evidence="3 4">
    <name type="scientific">Kytococcus aerolatus</name>
    <dbReference type="NCBI Taxonomy" id="592308"/>
    <lineage>
        <taxon>Bacteria</taxon>
        <taxon>Bacillati</taxon>
        <taxon>Actinomycetota</taxon>
        <taxon>Actinomycetes</taxon>
        <taxon>Micrococcales</taxon>
        <taxon>Kytococcaceae</taxon>
        <taxon>Kytococcus</taxon>
    </lineage>
</organism>
<sequence>MHTTPQLVGPGPGPGPGPGRTQPLGPLEQLRAGRLAVRIPLLVAGLLLYGAALALIIRAGLGTAPWDVLHLGLTRWLPVSIGTMVVIVSFVVLLLWIPLREMPGLGTVANSLLIGPAADLTLMALPEVEGLAVRVPMVIAGVVLNGLATAMYIGAQLGPGPRDGLMTGIARRSGRSIRSVRTAIEIVVVASGWLLGGVVGLGTVLYVLLIGPVAQAALPWCTVRLEPRAAPDPTD</sequence>
<proteinExistence type="predicted"/>
<name>A0A212TB99_9MICO</name>
<evidence type="ECO:0000256" key="2">
    <source>
        <dbReference type="SAM" id="Phobius"/>
    </source>
</evidence>
<protein>
    <submittedName>
        <fullName evidence="3">Uncharacterized membrane protein YczE</fullName>
    </submittedName>
</protein>
<feature type="transmembrane region" description="Helical" evidence="2">
    <location>
        <begin position="182"/>
        <end position="209"/>
    </location>
</feature>
<feature type="transmembrane region" description="Helical" evidence="2">
    <location>
        <begin position="77"/>
        <end position="97"/>
    </location>
</feature>
<feature type="transmembrane region" description="Helical" evidence="2">
    <location>
        <begin position="104"/>
        <end position="125"/>
    </location>
</feature>
<evidence type="ECO:0000256" key="1">
    <source>
        <dbReference type="SAM" id="MobiDB-lite"/>
    </source>
</evidence>
<keyword evidence="2" id="KW-1133">Transmembrane helix</keyword>
<accession>A0A212TB99</accession>
<dbReference type="RefSeq" id="WP_234994259.1">
    <property type="nucleotide sequence ID" value="NZ_FYEZ01000001.1"/>
</dbReference>
<evidence type="ECO:0000313" key="4">
    <source>
        <dbReference type="Proteomes" id="UP000198122"/>
    </source>
</evidence>
<dbReference type="PANTHER" id="PTHR40078">
    <property type="entry name" value="INTEGRAL MEMBRANE PROTEIN-RELATED"/>
    <property type="match status" value="1"/>
</dbReference>
<dbReference type="Proteomes" id="UP000198122">
    <property type="component" value="Unassembled WGS sequence"/>
</dbReference>
<keyword evidence="2" id="KW-0472">Membrane</keyword>